<sequence>MNSKRIFYKNTACAEPLAKVEADVDPAFKKVILSVGIKKGYTPYGYSL</sequence>
<organism evidence="1">
    <name type="scientific">uncultured Sporomusa sp</name>
    <dbReference type="NCBI Taxonomy" id="307249"/>
    <lineage>
        <taxon>Bacteria</taxon>
        <taxon>Bacillati</taxon>
        <taxon>Bacillota</taxon>
        <taxon>Negativicutes</taxon>
        <taxon>Selenomonadales</taxon>
        <taxon>Sporomusaceae</taxon>
        <taxon>Sporomusa</taxon>
        <taxon>environmental samples</taxon>
    </lineage>
</organism>
<dbReference type="EMBL" id="FMJE01000003">
    <property type="protein sequence ID" value="SCM81481.1"/>
    <property type="molecule type" value="Genomic_DNA"/>
</dbReference>
<name>A0A212LVE5_9FIRM</name>
<dbReference type="AlphaFoldDB" id="A0A212LVE5"/>
<evidence type="ECO:0000313" key="1">
    <source>
        <dbReference type="EMBL" id="SCM81481.1"/>
    </source>
</evidence>
<gene>
    <name evidence="1" type="ORF">KL86SPO_31660</name>
</gene>
<protein>
    <submittedName>
        <fullName evidence="1">Uncharacterized protein</fullName>
    </submittedName>
</protein>
<reference evidence="1" key="1">
    <citation type="submission" date="2016-08" db="EMBL/GenBank/DDBJ databases">
        <authorList>
            <person name="Seilhamer J.J."/>
        </authorList>
    </citation>
    <scope>NUCLEOTIDE SEQUENCE</scope>
    <source>
        <strain evidence="1">86</strain>
    </source>
</reference>
<accession>A0A212LVE5</accession>
<proteinExistence type="predicted"/>